<dbReference type="PANTHER" id="PTHR30595:SF6">
    <property type="entry name" value="SCHLAFEN ALBA-2 DOMAIN-CONTAINING PROTEIN"/>
    <property type="match status" value="1"/>
</dbReference>
<reference evidence="3 5" key="2">
    <citation type="submission" date="2018-10" db="EMBL/GenBank/DDBJ databases">
        <title>Genomic Encyclopedia of Type Strains, Phase IV (KMG-IV): sequencing the most valuable type-strain genomes for metagenomic binning, comparative biology and taxonomic classification.</title>
        <authorList>
            <person name="Goeker M."/>
        </authorList>
    </citation>
    <scope>NUCLEOTIDE SEQUENCE [LARGE SCALE GENOMIC DNA]</scope>
    <source>
        <strain evidence="3 5">DSM 19791</strain>
    </source>
</reference>
<evidence type="ECO:0000313" key="3">
    <source>
        <dbReference type="EMBL" id="RKS91782.1"/>
    </source>
</evidence>
<gene>
    <name evidence="3" type="ORF">DFR51_1352</name>
    <name evidence="2" type="ORF">SmB9_24270</name>
</gene>
<dbReference type="Proteomes" id="UP000275727">
    <property type="component" value="Chromosome"/>
</dbReference>
<sequence>MKALPQDLAELFEFDLASLRVTSREGKHREFKRQPAANEMLRYGKTLAAFSNTDGGVIIFGVTDAPRSIVGINDAFPDEANWANSLRSSFAPEIDFAVREYVVGERAVVAIGVDRGHDLPVVCLRDSSVERVVNGRTRSEAWLQQGAIYYRQAGQTRPIHHLELRTMLERRDADRLAAFMQNLRIISEVGPDKIGILDMSKGAADGDTTRLYLSRETARHLNFIERGRFVESQDQGDPAYMVIGSVQLNQALAGPLDPEDQNLPNEAADKLRPAVEDVFWQGIPFTGQHLAKLAKYAGLRGDGPADPRYCIIDEKVRRVYYTRAGIERLEEALRASPGEALASFASKSTINQFEDE</sequence>
<dbReference type="PANTHER" id="PTHR30595">
    <property type="entry name" value="GLPR-RELATED TRANSCRIPTIONAL REPRESSOR"/>
    <property type="match status" value="1"/>
</dbReference>
<dbReference type="Gene3D" id="3.30.950.30">
    <property type="entry name" value="Schlafen, AAA domain"/>
    <property type="match status" value="1"/>
</dbReference>
<evidence type="ECO:0000313" key="2">
    <source>
        <dbReference type="EMBL" id="BBE34769.1"/>
    </source>
</evidence>
<dbReference type="RefSeq" id="WP_121048274.1">
    <property type="nucleotide sequence ID" value="NZ_AP018711.1"/>
</dbReference>
<proteinExistence type="predicted"/>
<dbReference type="Pfam" id="PF04326">
    <property type="entry name" value="SLFN_AlbA_2"/>
    <property type="match status" value="1"/>
</dbReference>
<keyword evidence="5" id="KW-1185">Reference proteome</keyword>
<accession>A0AAD1G1I9</accession>
<organism evidence="2 4">
    <name type="scientific">Sphingosinicella microcystinivorans</name>
    <dbReference type="NCBI Taxonomy" id="335406"/>
    <lineage>
        <taxon>Bacteria</taxon>
        <taxon>Pseudomonadati</taxon>
        <taxon>Pseudomonadota</taxon>
        <taxon>Alphaproteobacteria</taxon>
        <taxon>Sphingomonadales</taxon>
        <taxon>Sphingosinicellaceae</taxon>
        <taxon>Sphingosinicella</taxon>
    </lineage>
</organism>
<dbReference type="AlphaFoldDB" id="A0AAD1G1I9"/>
<name>A0AAD1G1I9_SPHMI</name>
<dbReference type="KEGG" id="smic:SmB9_24270"/>
<evidence type="ECO:0000259" key="1">
    <source>
        <dbReference type="Pfam" id="PF04326"/>
    </source>
</evidence>
<evidence type="ECO:0000313" key="4">
    <source>
        <dbReference type="Proteomes" id="UP000275727"/>
    </source>
</evidence>
<keyword evidence="3" id="KW-0238">DNA-binding</keyword>
<feature type="domain" description="Schlafen AlbA-2" evidence="1">
    <location>
        <begin position="25"/>
        <end position="159"/>
    </location>
</feature>
<dbReference type="InterPro" id="IPR007421">
    <property type="entry name" value="Schlafen_AlbA_2_dom"/>
</dbReference>
<dbReference type="Proteomes" id="UP000276029">
    <property type="component" value="Unassembled WGS sequence"/>
</dbReference>
<reference evidence="2 4" key="1">
    <citation type="submission" date="2018-06" db="EMBL/GenBank/DDBJ databases">
        <title>Complete Genome Sequence of the Microcystin-Degrading Bacterium Sphingosinicella microcystinivorans Strain B-9.</title>
        <authorList>
            <person name="Jin H."/>
            <person name="Nishizawa T."/>
            <person name="Guo Y."/>
            <person name="Nishizawa A."/>
            <person name="Park H."/>
            <person name="Kato H."/>
            <person name="Tsuji K."/>
            <person name="Harada K."/>
        </authorList>
    </citation>
    <scope>NUCLEOTIDE SEQUENCE [LARGE SCALE GENOMIC DNA]</scope>
    <source>
        <strain evidence="2 4">B9</strain>
    </source>
</reference>
<evidence type="ECO:0000313" key="5">
    <source>
        <dbReference type="Proteomes" id="UP000276029"/>
    </source>
</evidence>
<protein>
    <submittedName>
        <fullName evidence="3">DNA-binding protein</fullName>
    </submittedName>
</protein>
<dbReference type="InterPro" id="IPR038461">
    <property type="entry name" value="Schlafen_AlbA_2_dom_sf"/>
</dbReference>
<dbReference type="GO" id="GO:0003677">
    <property type="term" value="F:DNA binding"/>
    <property type="evidence" value="ECO:0007669"/>
    <property type="project" value="UniProtKB-KW"/>
</dbReference>
<dbReference type="EMBL" id="AP018711">
    <property type="protein sequence ID" value="BBE34769.1"/>
    <property type="molecule type" value="Genomic_DNA"/>
</dbReference>
<dbReference type="EMBL" id="RBWX01000007">
    <property type="protein sequence ID" value="RKS91782.1"/>
    <property type="molecule type" value="Genomic_DNA"/>
</dbReference>